<protein>
    <recommendedName>
        <fullName evidence="5">Transmembrane protein</fullName>
    </recommendedName>
</protein>
<keyword evidence="2" id="KW-0812">Transmembrane</keyword>
<keyword evidence="2" id="KW-1133">Transmembrane helix</keyword>
<evidence type="ECO:0000313" key="4">
    <source>
        <dbReference type="Proteomes" id="UP000007800"/>
    </source>
</evidence>
<reference evidence="3 4" key="1">
    <citation type="submission" date="2008-07" db="EMBL/GenBank/DDBJ databases">
        <authorList>
            <person name="El-Sayed N."/>
            <person name="Caler E."/>
            <person name="Inman J."/>
            <person name="Amedeo P."/>
            <person name="Hass B."/>
            <person name="Wortman J."/>
        </authorList>
    </citation>
    <scope>NUCLEOTIDE SEQUENCE [LARGE SCALE GENOMIC DNA]</scope>
    <source>
        <strain evidence="4">ATCC 50983 / TXsc</strain>
    </source>
</reference>
<evidence type="ECO:0000256" key="2">
    <source>
        <dbReference type="SAM" id="Phobius"/>
    </source>
</evidence>
<dbReference type="InParanoid" id="C5KAW2"/>
<organism evidence="4">
    <name type="scientific">Perkinsus marinus (strain ATCC 50983 / TXsc)</name>
    <dbReference type="NCBI Taxonomy" id="423536"/>
    <lineage>
        <taxon>Eukaryota</taxon>
        <taxon>Sar</taxon>
        <taxon>Alveolata</taxon>
        <taxon>Perkinsozoa</taxon>
        <taxon>Perkinsea</taxon>
        <taxon>Perkinsida</taxon>
        <taxon>Perkinsidae</taxon>
        <taxon>Perkinsus</taxon>
    </lineage>
</organism>
<feature type="transmembrane region" description="Helical" evidence="2">
    <location>
        <begin position="310"/>
        <end position="331"/>
    </location>
</feature>
<dbReference type="EMBL" id="GG671811">
    <property type="protein sequence ID" value="EER18288.1"/>
    <property type="molecule type" value="Genomic_DNA"/>
</dbReference>
<feature type="transmembrane region" description="Helical" evidence="2">
    <location>
        <begin position="337"/>
        <end position="360"/>
    </location>
</feature>
<dbReference type="GeneID" id="9048942"/>
<name>C5KAW2_PERM5</name>
<dbReference type="AlphaFoldDB" id="C5KAW2"/>
<proteinExistence type="predicted"/>
<sequence>MSPLRLPYPSWDPMASALAVLPQDVTGWTAFVAHVNDIFLPMIFHDGLVPPAELISICTGVRRASATFLVPGGVQALVVIIPDYSVDPLPTREDGQPQATAASVDSVTPADPFLAEYSSFQQMTSVERTIAAGTSRSRFPGFCKPCQLGLVLVAADDALTRPDTTDSLLFVLRSDNPTVSPTSPLDLSTEFTLDEVDVHEYSFRWWHSTNTSTGSAGLARMLWWPVRISLSNRRPNERVVTMSRVALQATVIVLLFMYATITAMQLTWYLGISPVVFVVQLMVPPLGDLLALTLGAVWVVLSYTPWARWFVCFVVATLVNSLTGLTIRFALASTGSSVVVLVTLTVEYLIVTAVKVCLCVTSNMLLAHHMNQSTAILRPSTPTTREPLDVPDSRSPPTQYIHFPTRDSRVSPPLRLNSRAAVSRSIVTEMRGTAERPF</sequence>
<dbReference type="RefSeq" id="XP_002786492.1">
    <property type="nucleotide sequence ID" value="XM_002786446.1"/>
</dbReference>
<feature type="transmembrane region" description="Helical" evidence="2">
    <location>
        <begin position="245"/>
        <end position="270"/>
    </location>
</feature>
<feature type="region of interest" description="Disordered" evidence="1">
    <location>
        <begin position="377"/>
        <end position="396"/>
    </location>
</feature>
<keyword evidence="4" id="KW-1185">Reference proteome</keyword>
<feature type="transmembrane region" description="Helical" evidence="2">
    <location>
        <begin position="282"/>
        <end position="303"/>
    </location>
</feature>
<evidence type="ECO:0000256" key="1">
    <source>
        <dbReference type="SAM" id="MobiDB-lite"/>
    </source>
</evidence>
<evidence type="ECO:0000313" key="3">
    <source>
        <dbReference type="EMBL" id="EER18288.1"/>
    </source>
</evidence>
<keyword evidence="2" id="KW-0472">Membrane</keyword>
<evidence type="ECO:0008006" key="5">
    <source>
        <dbReference type="Google" id="ProtNLM"/>
    </source>
</evidence>
<gene>
    <name evidence="3" type="ORF">Pmar_PMAR005194</name>
</gene>
<accession>C5KAW2</accession>
<dbReference type="Proteomes" id="UP000007800">
    <property type="component" value="Unassembled WGS sequence"/>
</dbReference>